<dbReference type="Pfam" id="PF18120">
    <property type="entry name" value="DUF5597"/>
    <property type="match status" value="1"/>
</dbReference>
<dbReference type="AlphaFoldDB" id="R8BGH4"/>
<dbReference type="GO" id="GO:0004565">
    <property type="term" value="F:beta-galactosidase activity"/>
    <property type="evidence" value="ECO:0007669"/>
    <property type="project" value="InterPro"/>
</dbReference>
<feature type="domain" description="DUF5597" evidence="4">
    <location>
        <begin position="409"/>
        <end position="538"/>
    </location>
</feature>
<reference evidence="6" key="1">
    <citation type="journal article" date="2013" name="Genome Announc.">
        <title>Draft genome sequence of the ascomycete Phaeoacremonium aleophilum strain UCR-PA7, a causal agent of the esca disease complex in grapevines.</title>
        <authorList>
            <person name="Blanco-Ulate B."/>
            <person name="Rolshausen P."/>
            <person name="Cantu D."/>
        </authorList>
    </citation>
    <scope>NUCLEOTIDE SEQUENCE [LARGE SCALE GENOMIC DNA]</scope>
    <source>
        <strain evidence="6">UCR-PA7</strain>
    </source>
</reference>
<dbReference type="GO" id="GO:0009341">
    <property type="term" value="C:beta-galactosidase complex"/>
    <property type="evidence" value="ECO:0007669"/>
    <property type="project" value="InterPro"/>
</dbReference>
<protein>
    <submittedName>
        <fullName evidence="5">Putative glycoside hydrolase protein</fullName>
    </submittedName>
</protein>
<evidence type="ECO:0000259" key="3">
    <source>
        <dbReference type="Pfam" id="PF02449"/>
    </source>
</evidence>
<dbReference type="KEGG" id="tmn:UCRPA7_6100"/>
<feature type="domain" description="Glycoside hydrolase family 42 N-terminal" evidence="3">
    <location>
        <begin position="68"/>
        <end position="219"/>
    </location>
</feature>
<sequence>MTASEIIVPRETAVPSQSQQIQLRNIPHLRKTDNGNTHLIVKGKPFLMLAGELHNSSLSSARFMSEVWPAMKSNHINTLLGSVTWEMIEPEEGRFDFSELDRVLAGAREHDMHLVLLWFGTYKNGVSTYVPRWVKRDTKRFPRVHVLEAGGVKRTLEMISPLSEEACKADSRAFAALMRHLSEVDGEHTTVLMVQVENETGLLGDSRDRSQTAEKAFAEPIPEPLLEYLTTTDLHPRFKSRFSDVPASGTHTWEDVFGAGIRANEAFMAYHISKYVGRVAAAGKEQYPIPLYTNTWLNFDDPSSLDLRGLPIVVGGGADPGIYPSGGPCPHVLDIWRFNAPALDFLSPDLYFHDYEGVCQDYSAQGNPLFIPEQRRDENGSRRVWLAFATYGALGTGPFGIDTGAETVGREYKLIAQTQSYLMAAAPQDRMGFFFDEEVDHSGRAKEKWTRVFGDIEVIVERCFVFGKPGPGGGMVIHLGDSRFLLVGRGFHTRFRSVRKEATFTGILYAEEKEVDENGKLKTLRILNGDETRSGEFLMMPNDDPDYGGFPIAVTVPARTCIAEVEAYWVAETAEDM</sequence>
<dbReference type="Gene3D" id="2.60.220.20">
    <property type="entry name" value="putative beta-Galactosidase from caulobacter crescentus"/>
    <property type="match status" value="1"/>
</dbReference>
<dbReference type="Proteomes" id="UP000014074">
    <property type="component" value="Unassembled WGS sequence"/>
</dbReference>
<dbReference type="HOGENOM" id="CLU_027430_0_0_1"/>
<keyword evidence="1 5" id="KW-0378">Hydrolase</keyword>
<dbReference type="Gene3D" id="3.20.20.80">
    <property type="entry name" value="Glycosidases"/>
    <property type="match status" value="1"/>
</dbReference>
<dbReference type="EMBL" id="KB933218">
    <property type="protein sequence ID" value="EON98389.1"/>
    <property type="molecule type" value="Genomic_DNA"/>
</dbReference>
<keyword evidence="2" id="KW-0326">Glycosidase</keyword>
<dbReference type="Pfam" id="PF02449">
    <property type="entry name" value="Glyco_hydro_42"/>
    <property type="match status" value="1"/>
</dbReference>
<dbReference type="SUPFAM" id="SSF51445">
    <property type="entry name" value="(Trans)glycosidases"/>
    <property type="match status" value="1"/>
</dbReference>
<dbReference type="OrthoDB" id="1657402at2759"/>
<gene>
    <name evidence="5" type="ORF">UCRPA7_6100</name>
</gene>
<dbReference type="GeneID" id="19326723"/>
<evidence type="ECO:0000256" key="1">
    <source>
        <dbReference type="ARBA" id="ARBA00022801"/>
    </source>
</evidence>
<evidence type="ECO:0000313" key="5">
    <source>
        <dbReference type="EMBL" id="EON98389.1"/>
    </source>
</evidence>
<dbReference type="InterPro" id="IPR040719">
    <property type="entry name" value="DUF5597"/>
</dbReference>
<dbReference type="RefSeq" id="XP_007916832.1">
    <property type="nucleotide sequence ID" value="XM_007918641.1"/>
</dbReference>
<accession>R8BGH4</accession>
<dbReference type="InterPro" id="IPR017853">
    <property type="entry name" value="GH"/>
</dbReference>
<keyword evidence="6" id="KW-1185">Reference proteome</keyword>
<dbReference type="FunFam" id="3.20.20.80:FF:000135">
    <property type="entry name" value="Beta-galactosidase, putative, bgl35A"/>
    <property type="match status" value="1"/>
</dbReference>
<dbReference type="InterPro" id="IPR013529">
    <property type="entry name" value="Glyco_hydro_42_N"/>
</dbReference>
<dbReference type="eggNOG" id="ENOG502QUR4">
    <property type="taxonomic scope" value="Eukaryota"/>
</dbReference>
<evidence type="ECO:0000259" key="4">
    <source>
        <dbReference type="Pfam" id="PF18120"/>
    </source>
</evidence>
<organism evidence="5 6">
    <name type="scientific">Phaeoacremonium minimum (strain UCR-PA7)</name>
    <name type="common">Esca disease fungus</name>
    <name type="synonym">Togninia minima</name>
    <dbReference type="NCBI Taxonomy" id="1286976"/>
    <lineage>
        <taxon>Eukaryota</taxon>
        <taxon>Fungi</taxon>
        <taxon>Dikarya</taxon>
        <taxon>Ascomycota</taxon>
        <taxon>Pezizomycotina</taxon>
        <taxon>Sordariomycetes</taxon>
        <taxon>Sordariomycetidae</taxon>
        <taxon>Togniniales</taxon>
        <taxon>Togniniaceae</taxon>
        <taxon>Phaeoacremonium</taxon>
    </lineage>
</organism>
<name>R8BGH4_PHAM7</name>
<dbReference type="GO" id="GO:0005975">
    <property type="term" value="P:carbohydrate metabolic process"/>
    <property type="evidence" value="ECO:0007669"/>
    <property type="project" value="InterPro"/>
</dbReference>
<evidence type="ECO:0000313" key="6">
    <source>
        <dbReference type="Proteomes" id="UP000014074"/>
    </source>
</evidence>
<proteinExistence type="predicted"/>
<evidence type="ECO:0000256" key="2">
    <source>
        <dbReference type="ARBA" id="ARBA00023295"/>
    </source>
</evidence>